<evidence type="ECO:0008006" key="3">
    <source>
        <dbReference type="Google" id="ProtNLM"/>
    </source>
</evidence>
<name>A0A543FUY9_9PSEU</name>
<dbReference type="Proteomes" id="UP000319818">
    <property type="component" value="Unassembled WGS sequence"/>
</dbReference>
<reference evidence="1 2" key="1">
    <citation type="submission" date="2019-06" db="EMBL/GenBank/DDBJ databases">
        <title>Sequencing the genomes of 1000 actinobacteria strains.</title>
        <authorList>
            <person name="Klenk H.-P."/>
        </authorList>
    </citation>
    <scope>NUCLEOTIDE SEQUENCE [LARGE SCALE GENOMIC DNA]</scope>
    <source>
        <strain evidence="1 2">DSM 45511</strain>
    </source>
</reference>
<evidence type="ECO:0000313" key="2">
    <source>
        <dbReference type="Proteomes" id="UP000319818"/>
    </source>
</evidence>
<protein>
    <recommendedName>
        <fullName evidence="3">Butirosin biosynthesis protein H-like</fullName>
    </recommendedName>
</protein>
<evidence type="ECO:0000313" key="1">
    <source>
        <dbReference type="EMBL" id="TQM37668.1"/>
    </source>
</evidence>
<dbReference type="EMBL" id="VFPH01000002">
    <property type="protein sequence ID" value="TQM37668.1"/>
    <property type="molecule type" value="Genomic_DNA"/>
</dbReference>
<dbReference type="AlphaFoldDB" id="A0A543FUY9"/>
<comment type="caution">
    <text evidence="1">The sequence shown here is derived from an EMBL/GenBank/DDBJ whole genome shotgun (WGS) entry which is preliminary data.</text>
</comment>
<organism evidence="1 2">
    <name type="scientific">Pseudonocardia cypriaca</name>
    <dbReference type="NCBI Taxonomy" id="882449"/>
    <lineage>
        <taxon>Bacteria</taxon>
        <taxon>Bacillati</taxon>
        <taxon>Actinomycetota</taxon>
        <taxon>Actinomycetes</taxon>
        <taxon>Pseudonocardiales</taxon>
        <taxon>Pseudonocardiaceae</taxon>
        <taxon>Pseudonocardia</taxon>
    </lineage>
</organism>
<sequence length="310" mass="32885">MDVNYVGSGPYCYANSLAMVLGEGAPPPSAIEVLTGSPFGFHLGGGLPWFDPLGWDPNQGFGTAIDLLGWTCEQVSGGSAADAVERLRAAGGPVFVGPVEFGLLLHHPGSGTVIESDHFMVVTDVTDGVVHFHDPHGFPHATLPVDEFVAAWESVTFEYSAEPFTMRSGFRRVREVAVVDALRASLPEALRLLDPDGESPGAAVERFAGLVRDGLTPHQEGHLVHFAVRVGAHRLADAALWLGRLGLDGAAAVADRQARLVGGLQYPLVRGDREGVIELLTRLAPTYEELAYAMRSAPADGSVARMSGSR</sequence>
<proteinExistence type="predicted"/>
<gene>
    <name evidence="1" type="ORF">FB388_4886</name>
</gene>
<accession>A0A543FUY9</accession>
<keyword evidence="2" id="KW-1185">Reference proteome</keyword>